<dbReference type="CDD" id="cd06170">
    <property type="entry name" value="LuxR_C_like"/>
    <property type="match status" value="1"/>
</dbReference>
<evidence type="ECO:0000259" key="6">
    <source>
        <dbReference type="PROSITE" id="PS50043"/>
    </source>
</evidence>
<dbReference type="InterPro" id="IPR000792">
    <property type="entry name" value="Tscrpt_reg_LuxR_C"/>
</dbReference>
<dbReference type="Pfam" id="PF00196">
    <property type="entry name" value="GerE"/>
    <property type="match status" value="1"/>
</dbReference>
<proteinExistence type="predicted"/>
<accession>A0ABX0YFD8</accession>
<evidence type="ECO:0000256" key="5">
    <source>
        <dbReference type="PROSITE-ProRule" id="PRU00169"/>
    </source>
</evidence>
<dbReference type="Proteomes" id="UP000746535">
    <property type="component" value="Unassembled WGS sequence"/>
</dbReference>
<evidence type="ECO:0000256" key="1">
    <source>
        <dbReference type="ARBA" id="ARBA00022553"/>
    </source>
</evidence>
<dbReference type="PROSITE" id="PS50043">
    <property type="entry name" value="HTH_LUXR_2"/>
    <property type="match status" value="1"/>
</dbReference>
<evidence type="ECO:0000313" key="8">
    <source>
        <dbReference type="EMBL" id="NJP00743.1"/>
    </source>
</evidence>
<organism evidence="8 9">
    <name type="scientific">Pseudomonas quercus</name>
    <dbReference type="NCBI Taxonomy" id="2722792"/>
    <lineage>
        <taxon>Bacteria</taxon>
        <taxon>Pseudomonadati</taxon>
        <taxon>Pseudomonadota</taxon>
        <taxon>Gammaproteobacteria</taxon>
        <taxon>Pseudomonadales</taxon>
        <taxon>Pseudomonadaceae</taxon>
        <taxon>Pseudomonas</taxon>
    </lineage>
</organism>
<feature type="domain" description="HTH luxR-type" evidence="6">
    <location>
        <begin position="141"/>
        <end position="206"/>
    </location>
</feature>
<dbReference type="Gene3D" id="1.10.10.10">
    <property type="entry name" value="Winged helix-like DNA-binding domain superfamily/Winged helix DNA-binding domain"/>
    <property type="match status" value="1"/>
</dbReference>
<dbReference type="InterPro" id="IPR001789">
    <property type="entry name" value="Sig_transdc_resp-reg_receiver"/>
</dbReference>
<protein>
    <submittedName>
        <fullName evidence="8">Response regulator transcription factor</fullName>
    </submittedName>
</protein>
<sequence>MRNALIVDDQPYIRTIVENLLAEEGIKTLAHASDGVQALALARKLEPELIVMEIAVTGLDGIEVISRIKQLGFDTDILVLTSYPAEYSAERCMKAGAAGFLTKTHQPEDFRQAVRTLVSGYIFFPKPFLGQVTPALGGPTEQERIARLSARELAVLRYLAMGFTNIQIGEALLLSNKTVSSYKSRLVAKLKVDSLVCLADLARRHHLV</sequence>
<dbReference type="SUPFAM" id="SSF52172">
    <property type="entry name" value="CheY-like"/>
    <property type="match status" value="1"/>
</dbReference>
<comment type="caution">
    <text evidence="5">Lacks conserved residue(s) required for the propagation of feature annotation.</text>
</comment>
<name>A0ABX0YFD8_9PSED</name>
<dbReference type="InterPro" id="IPR036388">
    <property type="entry name" value="WH-like_DNA-bd_sf"/>
</dbReference>
<dbReference type="RefSeq" id="WP_168083153.1">
    <property type="nucleotide sequence ID" value="NZ_JAAVJI010000003.1"/>
</dbReference>
<keyword evidence="2" id="KW-0805">Transcription regulation</keyword>
<dbReference type="PRINTS" id="PR00038">
    <property type="entry name" value="HTHLUXR"/>
</dbReference>
<dbReference type="PROSITE" id="PS50110">
    <property type="entry name" value="RESPONSE_REGULATORY"/>
    <property type="match status" value="1"/>
</dbReference>
<dbReference type="InterPro" id="IPR039420">
    <property type="entry name" value="WalR-like"/>
</dbReference>
<dbReference type="CDD" id="cd17535">
    <property type="entry name" value="REC_NarL-like"/>
    <property type="match status" value="1"/>
</dbReference>
<dbReference type="InterPro" id="IPR016032">
    <property type="entry name" value="Sig_transdc_resp-reg_C-effctor"/>
</dbReference>
<dbReference type="PANTHER" id="PTHR43214">
    <property type="entry name" value="TWO-COMPONENT RESPONSE REGULATOR"/>
    <property type="match status" value="1"/>
</dbReference>
<dbReference type="PANTHER" id="PTHR43214:SF41">
    <property type="entry name" value="NITRATE_NITRITE RESPONSE REGULATOR PROTEIN NARP"/>
    <property type="match status" value="1"/>
</dbReference>
<keyword evidence="3" id="KW-0238">DNA-binding</keyword>
<reference evidence="8 9" key="1">
    <citation type="submission" date="2020-03" db="EMBL/GenBank/DDBJ databases">
        <authorList>
            <person name="Wang L."/>
            <person name="He N."/>
            <person name="Li Y."/>
            <person name="Fang Y."/>
            <person name="Zhang F."/>
        </authorList>
    </citation>
    <scope>NUCLEOTIDE SEQUENCE [LARGE SCALE GENOMIC DNA]</scope>
    <source>
        <strain evidence="9">hsmgli-8</strain>
    </source>
</reference>
<evidence type="ECO:0000256" key="3">
    <source>
        <dbReference type="ARBA" id="ARBA00023125"/>
    </source>
</evidence>
<keyword evidence="9" id="KW-1185">Reference proteome</keyword>
<dbReference type="InterPro" id="IPR058245">
    <property type="entry name" value="NreC/VraR/RcsB-like_REC"/>
</dbReference>
<evidence type="ECO:0000313" key="9">
    <source>
        <dbReference type="Proteomes" id="UP000746535"/>
    </source>
</evidence>
<gene>
    <name evidence="8" type="ORF">HBH25_07695</name>
</gene>
<dbReference type="SMART" id="SM00421">
    <property type="entry name" value="HTH_LUXR"/>
    <property type="match status" value="1"/>
</dbReference>
<feature type="domain" description="Response regulatory" evidence="7">
    <location>
        <begin position="3"/>
        <end position="118"/>
    </location>
</feature>
<keyword evidence="1" id="KW-0597">Phosphoprotein</keyword>
<evidence type="ECO:0000256" key="2">
    <source>
        <dbReference type="ARBA" id="ARBA00023015"/>
    </source>
</evidence>
<dbReference type="InterPro" id="IPR011006">
    <property type="entry name" value="CheY-like_superfamily"/>
</dbReference>
<dbReference type="Pfam" id="PF00072">
    <property type="entry name" value="Response_reg"/>
    <property type="match status" value="1"/>
</dbReference>
<keyword evidence="4" id="KW-0804">Transcription</keyword>
<comment type="caution">
    <text evidence="8">The sequence shown here is derived from an EMBL/GenBank/DDBJ whole genome shotgun (WGS) entry which is preliminary data.</text>
</comment>
<dbReference type="PROSITE" id="PS00622">
    <property type="entry name" value="HTH_LUXR_1"/>
    <property type="match status" value="1"/>
</dbReference>
<dbReference type="Gene3D" id="3.40.50.2300">
    <property type="match status" value="1"/>
</dbReference>
<dbReference type="SUPFAM" id="SSF46894">
    <property type="entry name" value="C-terminal effector domain of the bipartite response regulators"/>
    <property type="match status" value="1"/>
</dbReference>
<dbReference type="EMBL" id="JAAVJI010000003">
    <property type="protein sequence ID" value="NJP00743.1"/>
    <property type="molecule type" value="Genomic_DNA"/>
</dbReference>
<dbReference type="SMART" id="SM00448">
    <property type="entry name" value="REC"/>
    <property type="match status" value="1"/>
</dbReference>
<evidence type="ECO:0000256" key="4">
    <source>
        <dbReference type="ARBA" id="ARBA00023163"/>
    </source>
</evidence>
<evidence type="ECO:0000259" key="7">
    <source>
        <dbReference type="PROSITE" id="PS50110"/>
    </source>
</evidence>